<reference evidence="3" key="1">
    <citation type="submission" date="2020-04" db="EMBL/GenBank/DDBJ databases">
        <title>Nitratireductor sp. nov. isolated from mangrove soil.</title>
        <authorList>
            <person name="Ye Y."/>
        </authorList>
    </citation>
    <scope>NUCLEOTIDE SEQUENCE</scope>
    <source>
        <strain evidence="3">SY7</strain>
    </source>
</reference>
<dbReference type="Pfam" id="PF06823">
    <property type="entry name" value="DUF1236"/>
    <property type="match status" value="2"/>
</dbReference>
<keyword evidence="4" id="KW-1185">Reference proteome</keyword>
<evidence type="ECO:0000256" key="1">
    <source>
        <dbReference type="SAM" id="MobiDB-lite"/>
    </source>
</evidence>
<dbReference type="KEGG" id="niy:FQ775_10070"/>
<name>A0A5B8KYQ6_9HYPH</name>
<dbReference type="InterPro" id="IPR009642">
    <property type="entry name" value="DUF1236"/>
</dbReference>
<feature type="compositionally biased region" description="Polar residues" evidence="1">
    <location>
        <begin position="38"/>
        <end position="47"/>
    </location>
</feature>
<dbReference type="EMBL" id="CP042301">
    <property type="protein sequence ID" value="QDZ00701.1"/>
    <property type="molecule type" value="Genomic_DNA"/>
</dbReference>
<accession>A0A5B8KYQ6</accession>
<feature type="region of interest" description="Disordered" evidence="1">
    <location>
        <begin position="23"/>
        <end position="47"/>
    </location>
</feature>
<dbReference type="OrthoDB" id="102964at2"/>
<dbReference type="RefSeq" id="WP_146299347.1">
    <property type="nucleotide sequence ID" value="NZ_CP042301.2"/>
</dbReference>
<protein>
    <submittedName>
        <fullName evidence="3">DUF1236 domain-containing protein</fullName>
    </submittedName>
</protein>
<evidence type="ECO:0000313" key="3">
    <source>
        <dbReference type="EMBL" id="QDZ00701.1"/>
    </source>
</evidence>
<keyword evidence="2" id="KW-0732">Signal</keyword>
<organism evidence="3 4">
    <name type="scientific">Nitratireductor mangrovi</name>
    <dbReference type="NCBI Taxonomy" id="2599600"/>
    <lineage>
        <taxon>Bacteria</taxon>
        <taxon>Pseudomonadati</taxon>
        <taxon>Pseudomonadota</taxon>
        <taxon>Alphaproteobacteria</taxon>
        <taxon>Hyphomicrobiales</taxon>
        <taxon>Phyllobacteriaceae</taxon>
        <taxon>Nitratireductor</taxon>
    </lineage>
</organism>
<sequence length="225" mass="22804">MMRKLLLASAAVSALTIGFAQAQESPVKQPATDRADDQITTQSTNDNVDTGVAVGGTAGAVTGAVIGGPVGAVIGGFAGAMLGTAAAVPQPAVDYVVANPVEPVIIEGQISEGTALPETATIQPIPEYPDLGYVYVDGRPVIVKADSRVVVFSPGYLVPDETVAYVKANPVDPVTGASLALGATVPAEVQLIEIPSDPAYAYVYTDAGPVLVNTSSRTVVWVQGG</sequence>
<feature type="chain" id="PRO_5023136977" evidence="2">
    <location>
        <begin position="23"/>
        <end position="225"/>
    </location>
</feature>
<evidence type="ECO:0000256" key="2">
    <source>
        <dbReference type="SAM" id="SignalP"/>
    </source>
</evidence>
<gene>
    <name evidence="3" type="ORF">FQ775_10070</name>
</gene>
<proteinExistence type="predicted"/>
<dbReference type="AlphaFoldDB" id="A0A5B8KYQ6"/>
<dbReference type="Proteomes" id="UP000321389">
    <property type="component" value="Chromosome"/>
</dbReference>
<feature type="signal peptide" evidence="2">
    <location>
        <begin position="1"/>
        <end position="22"/>
    </location>
</feature>
<evidence type="ECO:0000313" key="4">
    <source>
        <dbReference type="Proteomes" id="UP000321389"/>
    </source>
</evidence>